<keyword evidence="2" id="KW-1185">Reference proteome</keyword>
<accession>A0ABW1X082</accession>
<gene>
    <name evidence="1" type="ORF">ACFP57_00700</name>
</gene>
<name>A0ABW1X082_9ACTN</name>
<organism evidence="1 2">
    <name type="scientific">Luteococcus sanguinis</name>
    <dbReference type="NCBI Taxonomy" id="174038"/>
    <lineage>
        <taxon>Bacteria</taxon>
        <taxon>Bacillati</taxon>
        <taxon>Actinomycetota</taxon>
        <taxon>Actinomycetes</taxon>
        <taxon>Propionibacteriales</taxon>
        <taxon>Propionibacteriaceae</taxon>
        <taxon>Luteococcus</taxon>
    </lineage>
</organism>
<evidence type="ECO:0008006" key="3">
    <source>
        <dbReference type="Google" id="ProtNLM"/>
    </source>
</evidence>
<proteinExistence type="predicted"/>
<protein>
    <recommendedName>
        <fullName evidence="3">XRE family transcriptional regulator</fullName>
    </recommendedName>
</protein>
<comment type="caution">
    <text evidence="1">The sequence shown here is derived from an EMBL/GenBank/DDBJ whole genome shotgun (WGS) entry which is preliminary data.</text>
</comment>
<sequence>MATRENTSREQLAREAFALVFSDALQARGLTLDGVHARLVAAGCPVSIATLSYWQTGRSLPTRMASMAALAELDRIFELPPGYLVSLLPARTDRSWRLRQVLDSYDRVEQIFAGWGSSTDSQLTSIVVHERHLVQDEGQRIVSRMRQLMRCTGDDVTTTPYIFQQPAAHVAPRPQALTGCEIGNSFIDQDAGLAVGEWVFPRPVQAGELVCFDFEIDWVSSDPLDRCFERLLADQAQILSIQVEFTGRPPARARRQLRANHDTDMLVDEPLPVDGNQVTSLVVDPQPGVHGVRWEF</sequence>
<dbReference type="Proteomes" id="UP001596266">
    <property type="component" value="Unassembled WGS sequence"/>
</dbReference>
<dbReference type="RefSeq" id="WP_343885463.1">
    <property type="nucleotide sequence ID" value="NZ_BAAAKI010000006.1"/>
</dbReference>
<reference evidence="2" key="1">
    <citation type="journal article" date="2019" name="Int. J. Syst. Evol. Microbiol.">
        <title>The Global Catalogue of Microorganisms (GCM) 10K type strain sequencing project: providing services to taxonomists for standard genome sequencing and annotation.</title>
        <authorList>
            <consortium name="The Broad Institute Genomics Platform"/>
            <consortium name="The Broad Institute Genome Sequencing Center for Infectious Disease"/>
            <person name="Wu L."/>
            <person name="Ma J."/>
        </authorList>
    </citation>
    <scope>NUCLEOTIDE SEQUENCE [LARGE SCALE GENOMIC DNA]</scope>
    <source>
        <strain evidence="2">CGMCC 1.15277</strain>
    </source>
</reference>
<evidence type="ECO:0000313" key="1">
    <source>
        <dbReference type="EMBL" id="MFC6395517.1"/>
    </source>
</evidence>
<dbReference type="InterPro" id="IPR010982">
    <property type="entry name" value="Lambda_DNA-bd_dom_sf"/>
</dbReference>
<dbReference type="Gene3D" id="1.10.260.40">
    <property type="entry name" value="lambda repressor-like DNA-binding domains"/>
    <property type="match status" value="1"/>
</dbReference>
<evidence type="ECO:0000313" key="2">
    <source>
        <dbReference type="Proteomes" id="UP001596266"/>
    </source>
</evidence>
<dbReference type="EMBL" id="JBHSUA010000003">
    <property type="protein sequence ID" value="MFC6395517.1"/>
    <property type="molecule type" value="Genomic_DNA"/>
</dbReference>